<accession>A0A834TFC5</accession>
<reference evidence="1" key="1">
    <citation type="submission" date="2020-09" db="EMBL/GenBank/DDBJ databases">
        <title>Genome-Enabled Discovery of Anthraquinone Biosynthesis in Senna tora.</title>
        <authorList>
            <person name="Kang S.-H."/>
            <person name="Pandey R.P."/>
            <person name="Lee C.-M."/>
            <person name="Sim J.-S."/>
            <person name="Jeong J.-T."/>
            <person name="Choi B.-S."/>
            <person name="Jung M."/>
            <person name="Ginzburg D."/>
            <person name="Zhao K."/>
            <person name="Won S.Y."/>
            <person name="Oh T.-J."/>
            <person name="Yu Y."/>
            <person name="Kim N.-H."/>
            <person name="Lee O.R."/>
            <person name="Lee T.-H."/>
            <person name="Bashyal P."/>
            <person name="Kim T.-S."/>
            <person name="Lee W.-H."/>
            <person name="Kawkins C."/>
            <person name="Kim C.-K."/>
            <person name="Kim J.S."/>
            <person name="Ahn B.O."/>
            <person name="Rhee S.Y."/>
            <person name="Sohng J.K."/>
        </authorList>
    </citation>
    <scope>NUCLEOTIDE SEQUENCE</scope>
    <source>
        <tissue evidence="1">Leaf</tissue>
    </source>
</reference>
<protein>
    <submittedName>
        <fullName evidence="1">Uncharacterized protein</fullName>
    </submittedName>
</protein>
<dbReference type="Proteomes" id="UP000634136">
    <property type="component" value="Unassembled WGS sequence"/>
</dbReference>
<comment type="caution">
    <text evidence="1">The sequence shown here is derived from an EMBL/GenBank/DDBJ whole genome shotgun (WGS) entry which is preliminary data.</text>
</comment>
<gene>
    <name evidence="1" type="ORF">G2W53_025681</name>
</gene>
<dbReference type="EMBL" id="JAAIUW010000008">
    <property type="protein sequence ID" value="KAF7820226.1"/>
    <property type="molecule type" value="Genomic_DNA"/>
</dbReference>
<name>A0A834TFC5_9FABA</name>
<evidence type="ECO:0000313" key="2">
    <source>
        <dbReference type="Proteomes" id="UP000634136"/>
    </source>
</evidence>
<evidence type="ECO:0000313" key="1">
    <source>
        <dbReference type="EMBL" id="KAF7820226.1"/>
    </source>
</evidence>
<organism evidence="1 2">
    <name type="scientific">Senna tora</name>
    <dbReference type="NCBI Taxonomy" id="362788"/>
    <lineage>
        <taxon>Eukaryota</taxon>
        <taxon>Viridiplantae</taxon>
        <taxon>Streptophyta</taxon>
        <taxon>Embryophyta</taxon>
        <taxon>Tracheophyta</taxon>
        <taxon>Spermatophyta</taxon>
        <taxon>Magnoliopsida</taxon>
        <taxon>eudicotyledons</taxon>
        <taxon>Gunneridae</taxon>
        <taxon>Pentapetalae</taxon>
        <taxon>rosids</taxon>
        <taxon>fabids</taxon>
        <taxon>Fabales</taxon>
        <taxon>Fabaceae</taxon>
        <taxon>Caesalpinioideae</taxon>
        <taxon>Cassia clade</taxon>
        <taxon>Senna</taxon>
    </lineage>
</organism>
<proteinExistence type="predicted"/>
<sequence>MVGVCPTYSVGDSNKFVRDHISRHNSDQQEAQLWLLPSFLDLQTSGANHSNILDIASVHSSAREASKTNDAMVFVYGFSLALREALTFVGPTMLELASLMLNRLAAINGGVRTQVSRIIGFAGIYYLSKSKYMVDPTENLINSSKAFSKPFKLGSLHFSPSLATDLATCDKVSSISAQIKPTMKFSSSEMSFFIPNEFVISSLNLATCLSLKPCHKLTSFDIKLATSNANTPITAFSVLASCFRGVFHRLRNHDSATISYVVKLKKYCAL</sequence>
<keyword evidence="2" id="KW-1185">Reference proteome</keyword>
<dbReference type="AlphaFoldDB" id="A0A834TFC5"/>